<sequence length="156" mass="16410">MMISDVVAGNLTPLYLGVIAAIKAYGVASGRNMSGWVVLASSTTVVAAILVAALTWDVSRKATSYSCATTLVCNPQQHTKSSSSSSSSSWPCRGGICWHAVPSAAATVSQLRFHLPTTPRLSITAIPSSSSSFYIICLLLFSILLHCSLLDALLFN</sequence>
<evidence type="ECO:0000313" key="3">
    <source>
        <dbReference type="Proteomes" id="UP001419268"/>
    </source>
</evidence>
<dbReference type="Proteomes" id="UP001419268">
    <property type="component" value="Unassembled WGS sequence"/>
</dbReference>
<organism evidence="2 3">
    <name type="scientific">Stephania cephalantha</name>
    <dbReference type="NCBI Taxonomy" id="152367"/>
    <lineage>
        <taxon>Eukaryota</taxon>
        <taxon>Viridiplantae</taxon>
        <taxon>Streptophyta</taxon>
        <taxon>Embryophyta</taxon>
        <taxon>Tracheophyta</taxon>
        <taxon>Spermatophyta</taxon>
        <taxon>Magnoliopsida</taxon>
        <taxon>Ranunculales</taxon>
        <taxon>Menispermaceae</taxon>
        <taxon>Menispermoideae</taxon>
        <taxon>Cissampelideae</taxon>
        <taxon>Stephania</taxon>
    </lineage>
</organism>
<feature type="transmembrane region" description="Helical" evidence="1">
    <location>
        <begin position="133"/>
        <end position="155"/>
    </location>
</feature>
<keyword evidence="1" id="KW-0812">Transmembrane</keyword>
<protein>
    <submittedName>
        <fullName evidence="2">Uncharacterized protein</fullName>
    </submittedName>
</protein>
<reference evidence="2 3" key="1">
    <citation type="submission" date="2024-01" db="EMBL/GenBank/DDBJ databases">
        <title>Genome assemblies of Stephania.</title>
        <authorList>
            <person name="Yang L."/>
        </authorList>
    </citation>
    <scope>NUCLEOTIDE SEQUENCE [LARGE SCALE GENOMIC DNA]</scope>
    <source>
        <strain evidence="2">JXDWG</strain>
        <tissue evidence="2">Leaf</tissue>
    </source>
</reference>
<proteinExistence type="predicted"/>
<feature type="transmembrane region" description="Helical" evidence="1">
    <location>
        <begin position="6"/>
        <end position="25"/>
    </location>
</feature>
<keyword evidence="3" id="KW-1185">Reference proteome</keyword>
<comment type="caution">
    <text evidence="2">The sequence shown here is derived from an EMBL/GenBank/DDBJ whole genome shotgun (WGS) entry which is preliminary data.</text>
</comment>
<gene>
    <name evidence="2" type="ORF">Scep_020781</name>
</gene>
<accession>A0AAP0IDI9</accession>
<dbReference type="AlphaFoldDB" id="A0AAP0IDI9"/>
<name>A0AAP0IDI9_9MAGN</name>
<evidence type="ECO:0000313" key="2">
    <source>
        <dbReference type="EMBL" id="KAK9113262.1"/>
    </source>
</evidence>
<keyword evidence="1" id="KW-0472">Membrane</keyword>
<keyword evidence="1" id="KW-1133">Transmembrane helix</keyword>
<dbReference type="PANTHER" id="PTHR37714:SF1">
    <property type="entry name" value="PROTEIN, PUTATIVE-RELATED"/>
    <property type="match status" value="1"/>
</dbReference>
<feature type="transmembrane region" description="Helical" evidence="1">
    <location>
        <begin position="37"/>
        <end position="56"/>
    </location>
</feature>
<evidence type="ECO:0000256" key="1">
    <source>
        <dbReference type="SAM" id="Phobius"/>
    </source>
</evidence>
<dbReference type="EMBL" id="JBBNAG010000008">
    <property type="protein sequence ID" value="KAK9113262.1"/>
    <property type="molecule type" value="Genomic_DNA"/>
</dbReference>
<dbReference type="PANTHER" id="PTHR37714">
    <property type="entry name" value="PROTEIN, PUTATIVE-RELATED"/>
    <property type="match status" value="1"/>
</dbReference>